<dbReference type="Pfam" id="PF03364">
    <property type="entry name" value="Polyketide_cyc"/>
    <property type="match status" value="1"/>
</dbReference>
<feature type="compositionally biased region" description="Low complexity" evidence="1">
    <location>
        <begin position="31"/>
        <end position="60"/>
    </location>
</feature>
<evidence type="ECO:0000313" key="4">
    <source>
        <dbReference type="Proteomes" id="UP000822688"/>
    </source>
</evidence>
<dbReference type="Proteomes" id="UP000822688">
    <property type="component" value="Chromosome 4"/>
</dbReference>
<dbReference type="EMBL" id="CM026424">
    <property type="protein sequence ID" value="KAG0578506.1"/>
    <property type="molecule type" value="Genomic_DNA"/>
</dbReference>
<dbReference type="CDD" id="cd07812">
    <property type="entry name" value="SRPBCC"/>
    <property type="match status" value="1"/>
</dbReference>
<protein>
    <recommendedName>
        <fullName evidence="2">Coenzyme Q-binding protein COQ10 START domain-containing protein</fullName>
    </recommendedName>
</protein>
<evidence type="ECO:0000256" key="1">
    <source>
        <dbReference type="SAM" id="MobiDB-lite"/>
    </source>
</evidence>
<accession>A0A8T0I5Y7</accession>
<feature type="domain" description="Coenzyme Q-binding protein COQ10 START" evidence="2">
    <location>
        <begin position="89"/>
        <end position="212"/>
    </location>
</feature>
<name>A0A8T0I5Y7_CERPU</name>
<dbReference type="Gene3D" id="3.30.530.20">
    <property type="match status" value="1"/>
</dbReference>
<comment type="caution">
    <text evidence="3">The sequence shown here is derived from an EMBL/GenBank/DDBJ whole genome shotgun (WGS) entry which is preliminary data.</text>
</comment>
<reference evidence="3" key="1">
    <citation type="submission" date="2020-06" db="EMBL/GenBank/DDBJ databases">
        <title>WGS assembly of Ceratodon purpureus strain R40.</title>
        <authorList>
            <person name="Carey S.B."/>
            <person name="Jenkins J."/>
            <person name="Shu S."/>
            <person name="Lovell J.T."/>
            <person name="Sreedasyam A."/>
            <person name="Maumus F."/>
            <person name="Tiley G.P."/>
            <person name="Fernandez-Pozo N."/>
            <person name="Barry K."/>
            <person name="Chen C."/>
            <person name="Wang M."/>
            <person name="Lipzen A."/>
            <person name="Daum C."/>
            <person name="Saski C.A."/>
            <person name="Payton A.C."/>
            <person name="Mcbreen J.C."/>
            <person name="Conrad R.E."/>
            <person name="Kollar L.M."/>
            <person name="Olsson S."/>
            <person name="Huttunen S."/>
            <person name="Landis J.B."/>
            <person name="Wickett N.J."/>
            <person name="Johnson M.G."/>
            <person name="Rensing S.A."/>
            <person name="Grimwood J."/>
            <person name="Schmutz J."/>
            <person name="Mcdaniel S.F."/>
        </authorList>
    </citation>
    <scope>NUCLEOTIDE SEQUENCE</scope>
    <source>
        <strain evidence="3">R40</strain>
    </source>
</reference>
<dbReference type="SUPFAM" id="SSF55961">
    <property type="entry name" value="Bet v1-like"/>
    <property type="match status" value="1"/>
</dbReference>
<dbReference type="PANTHER" id="PTHR31385">
    <property type="entry name" value="PUTATIVE (DUF220)-RELATED"/>
    <property type="match status" value="1"/>
</dbReference>
<dbReference type="PANTHER" id="PTHR31385:SF16">
    <property type="entry name" value="COENZYME Q-BINDING PROTEIN COQ10 START DOMAIN-CONTAINING PROTEIN"/>
    <property type="match status" value="1"/>
</dbReference>
<organism evidence="3 4">
    <name type="scientific">Ceratodon purpureus</name>
    <name type="common">Fire moss</name>
    <name type="synonym">Dicranum purpureum</name>
    <dbReference type="NCBI Taxonomy" id="3225"/>
    <lineage>
        <taxon>Eukaryota</taxon>
        <taxon>Viridiplantae</taxon>
        <taxon>Streptophyta</taxon>
        <taxon>Embryophyta</taxon>
        <taxon>Bryophyta</taxon>
        <taxon>Bryophytina</taxon>
        <taxon>Bryopsida</taxon>
        <taxon>Dicranidae</taxon>
        <taxon>Pseudoditrichales</taxon>
        <taxon>Ditrichaceae</taxon>
        <taxon>Ceratodon</taxon>
    </lineage>
</organism>
<evidence type="ECO:0000259" key="2">
    <source>
        <dbReference type="Pfam" id="PF03364"/>
    </source>
</evidence>
<feature type="region of interest" description="Disordered" evidence="1">
    <location>
        <begin position="1"/>
        <end position="71"/>
    </location>
</feature>
<gene>
    <name evidence="3" type="ORF">KC19_4G028000</name>
</gene>
<proteinExistence type="predicted"/>
<evidence type="ECO:0000313" key="3">
    <source>
        <dbReference type="EMBL" id="KAG0578506.1"/>
    </source>
</evidence>
<dbReference type="InterPro" id="IPR023393">
    <property type="entry name" value="START-like_dom_sf"/>
</dbReference>
<sequence>MVRNKPSGDAFGSNRRSPTMIRRRRDEMNAAKDAAANQTADDTSPSRLSSSPRSTSPTARVMDKGTTGPAEVSVEKKNGFFEIKGNMSVAADPDVTYGILTDYEKNPDIFKTVSKVEVEHNDKGKFVTQHAHWNLLFWSGTFDMKMKVEEDPSRKAVSYKLNEPGFLKMFNGYWDVEPRMVNGKPMGCNVVVTQEVLPSMLPPGPLASYVSRILGNQVKAVLQDLSVEAERVQQSRHIPAK</sequence>
<dbReference type="InterPro" id="IPR005031">
    <property type="entry name" value="COQ10_START"/>
</dbReference>
<keyword evidence="4" id="KW-1185">Reference proteome</keyword>
<dbReference type="AlphaFoldDB" id="A0A8T0I5Y7"/>